<dbReference type="AlphaFoldDB" id="E6QIC0"/>
<accession>E6QIC0</accession>
<feature type="domain" description="Amidohydrolase-related" evidence="2">
    <location>
        <begin position="90"/>
        <end position="445"/>
    </location>
</feature>
<dbReference type="SUPFAM" id="SSF51338">
    <property type="entry name" value="Composite domain of metallo-dependent hydrolases"/>
    <property type="match status" value="1"/>
</dbReference>
<dbReference type="EC" id="3.-.-.-" evidence="3"/>
<evidence type="ECO:0000256" key="1">
    <source>
        <dbReference type="ARBA" id="ARBA00022801"/>
    </source>
</evidence>
<protein>
    <submittedName>
        <fullName evidence="3">Putative deaminase transmembrane protein</fullName>
        <ecNumber evidence="3">3.-.-.-</ecNumber>
    </submittedName>
</protein>
<dbReference type="PANTHER" id="PTHR43794">
    <property type="entry name" value="AMINOHYDROLASE SSNA-RELATED"/>
    <property type="match status" value="1"/>
</dbReference>
<keyword evidence="3" id="KW-0472">Membrane</keyword>
<dbReference type="InterPro" id="IPR032466">
    <property type="entry name" value="Metal_Hydrolase"/>
</dbReference>
<gene>
    <name evidence="3" type="ORF">CARN6_0290</name>
</gene>
<organism evidence="3">
    <name type="scientific">mine drainage metagenome</name>
    <dbReference type="NCBI Taxonomy" id="410659"/>
    <lineage>
        <taxon>unclassified sequences</taxon>
        <taxon>metagenomes</taxon>
        <taxon>ecological metagenomes</taxon>
    </lineage>
</organism>
<dbReference type="Pfam" id="PF01979">
    <property type="entry name" value="Amidohydro_1"/>
    <property type="match status" value="1"/>
</dbReference>
<sequence length="473" mass="51430">MRPAYRLAYSAVLSLLIFCFGIPFSTVANAAAPAKLLVKNAYLITMAAGQRKPFLGYMVVDADGKIATVAAGEPPATVRAAETWDAGGHWVIPGFLSAHSHLWQAAFRGIAADKTLPGWIDGLYNQRASKASAEDFYWFTLNGALDHLQHGITAAYDFSYGGTSWGGCGKIECDQAAYRAEMASGIRFVHGFQPDRISATDTPAMAMARLKLFMDWLGTQPKSDRLLSVMINGATAFNTTYEQATAEKAMMDAYHLGNQSHYLEPPGTVAAERAKFPWFVQSGLLGPTLYFGHFIHTDDAILTAVAKAHSGMSWNPLSNGRLASGVADIPKYLKMGIRVGMGVDGEASADLADPFENMRTGLYAIRDKYQDATILSPYRVLYLHTMGSADVMGVKDKLGSLEPGKFADFLVIDPARFGAIFDPYASLVLVAAEPDLQRVYVGGRLMVDHDAILHQDYRKVLAQSARRASATMR</sequence>
<dbReference type="InterPro" id="IPR050287">
    <property type="entry name" value="MTA/SAH_deaminase"/>
</dbReference>
<keyword evidence="1 3" id="KW-0378">Hydrolase</keyword>
<dbReference type="Gene3D" id="3.20.20.140">
    <property type="entry name" value="Metal-dependent hydrolases"/>
    <property type="match status" value="1"/>
</dbReference>
<dbReference type="Gene3D" id="2.30.40.10">
    <property type="entry name" value="Urease, subunit C, domain 1"/>
    <property type="match status" value="1"/>
</dbReference>
<comment type="caution">
    <text evidence="3">The sequence shown here is derived from an EMBL/GenBank/DDBJ whole genome shotgun (WGS) entry which is preliminary data.</text>
</comment>
<evidence type="ECO:0000259" key="2">
    <source>
        <dbReference type="Pfam" id="PF01979"/>
    </source>
</evidence>
<proteinExistence type="predicted"/>
<dbReference type="EMBL" id="CABQ01000049">
    <property type="protein sequence ID" value="CBI06985.1"/>
    <property type="molecule type" value="Genomic_DNA"/>
</dbReference>
<dbReference type="InterPro" id="IPR006680">
    <property type="entry name" value="Amidohydro-rel"/>
</dbReference>
<dbReference type="GO" id="GO:0016810">
    <property type="term" value="F:hydrolase activity, acting on carbon-nitrogen (but not peptide) bonds"/>
    <property type="evidence" value="ECO:0007669"/>
    <property type="project" value="InterPro"/>
</dbReference>
<dbReference type="InterPro" id="IPR011059">
    <property type="entry name" value="Metal-dep_hydrolase_composite"/>
</dbReference>
<name>E6QIC0_9ZZZZ</name>
<keyword evidence="3" id="KW-0812">Transmembrane</keyword>
<dbReference type="SUPFAM" id="SSF51556">
    <property type="entry name" value="Metallo-dependent hydrolases"/>
    <property type="match status" value="1"/>
</dbReference>
<dbReference type="PANTHER" id="PTHR43794:SF11">
    <property type="entry name" value="AMIDOHYDROLASE-RELATED DOMAIN-CONTAINING PROTEIN"/>
    <property type="match status" value="1"/>
</dbReference>
<reference evidence="3" key="1">
    <citation type="submission" date="2009-10" db="EMBL/GenBank/DDBJ databases">
        <title>Diversity of trophic interactions inside an arsenic-rich microbial ecosystem.</title>
        <authorList>
            <person name="Bertin P.N."/>
            <person name="Heinrich-Salmeron A."/>
            <person name="Pelletier E."/>
            <person name="Goulhen-Chollet F."/>
            <person name="Arsene-Ploetze F."/>
            <person name="Gallien S."/>
            <person name="Calteau A."/>
            <person name="Vallenet D."/>
            <person name="Casiot C."/>
            <person name="Chane-Woon-Ming B."/>
            <person name="Giloteaux L."/>
            <person name="Barakat M."/>
            <person name="Bonnefoy V."/>
            <person name="Bruneel O."/>
            <person name="Chandler M."/>
            <person name="Cleiss J."/>
            <person name="Duran R."/>
            <person name="Elbaz-Poulichet F."/>
            <person name="Fonknechten N."/>
            <person name="Lauga B."/>
            <person name="Mornico D."/>
            <person name="Ortet P."/>
            <person name="Schaeffer C."/>
            <person name="Siguier P."/>
            <person name="Alexander Thil Smith A."/>
            <person name="Van Dorsselaer A."/>
            <person name="Weissenbach J."/>
            <person name="Medigue C."/>
            <person name="Le Paslier D."/>
        </authorList>
    </citation>
    <scope>NUCLEOTIDE SEQUENCE</scope>
</reference>
<evidence type="ECO:0000313" key="3">
    <source>
        <dbReference type="EMBL" id="CBI06985.1"/>
    </source>
</evidence>